<comment type="caution">
    <text evidence="1">The sequence shown here is derived from an EMBL/GenBank/DDBJ whole genome shotgun (WGS) entry which is preliminary data.</text>
</comment>
<accession>A0A837R6X4</accession>
<dbReference type="Proteomes" id="UP000051020">
    <property type="component" value="Unassembled WGS sequence"/>
</dbReference>
<evidence type="ECO:0000313" key="1">
    <source>
        <dbReference type="EMBL" id="KRK19960.1"/>
    </source>
</evidence>
<sequence length="63" mass="6993">MVSERPVFKTRVVGLNLCPPRHGHCPECLEAGVGRNYKVDLRKSALFPAVLSWPLLNLTTGTF</sequence>
<reference evidence="1 2" key="1">
    <citation type="journal article" date="2015" name="Genome Announc.">
        <title>Expanding the biotechnology potential of lactobacilli through comparative genomics of 213 strains and associated genera.</title>
        <authorList>
            <person name="Sun Z."/>
            <person name="Harris H.M."/>
            <person name="McCann A."/>
            <person name="Guo C."/>
            <person name="Argimon S."/>
            <person name="Zhang W."/>
            <person name="Yang X."/>
            <person name="Jeffery I.B."/>
            <person name="Cooney J.C."/>
            <person name="Kagawa T.F."/>
            <person name="Liu W."/>
            <person name="Song Y."/>
            <person name="Salvetti E."/>
            <person name="Wrobel A."/>
            <person name="Rasinkangas P."/>
            <person name="Parkhill J."/>
            <person name="Rea M.C."/>
            <person name="O'Sullivan O."/>
            <person name="Ritari J."/>
            <person name="Douillard F.P."/>
            <person name="Paul Ross R."/>
            <person name="Yang R."/>
            <person name="Briner A.E."/>
            <person name="Felis G.E."/>
            <person name="de Vos W.M."/>
            <person name="Barrangou R."/>
            <person name="Klaenhammer T.R."/>
            <person name="Caufield P.W."/>
            <person name="Cui Y."/>
            <person name="Zhang H."/>
            <person name="O'Toole P.W."/>
        </authorList>
    </citation>
    <scope>NUCLEOTIDE SEQUENCE [LARGE SCALE GENOMIC DNA]</scope>
    <source>
        <strain evidence="1 2">DSM 20314</strain>
    </source>
</reference>
<proteinExistence type="predicted"/>
<protein>
    <submittedName>
        <fullName evidence="1">Uncharacterized protein</fullName>
    </submittedName>
</protein>
<name>A0A837R6X4_LACPE</name>
<evidence type="ECO:0000313" key="2">
    <source>
        <dbReference type="Proteomes" id="UP000051020"/>
    </source>
</evidence>
<dbReference type="EMBL" id="AZCU01000035">
    <property type="protein sequence ID" value="KRK19960.1"/>
    <property type="molecule type" value="Genomic_DNA"/>
</dbReference>
<organism evidence="1 2">
    <name type="scientific">Lactiplantibacillus pentosus DSM 20314</name>
    <dbReference type="NCBI Taxonomy" id="1423791"/>
    <lineage>
        <taxon>Bacteria</taxon>
        <taxon>Bacillati</taxon>
        <taxon>Bacillota</taxon>
        <taxon>Bacilli</taxon>
        <taxon>Lactobacillales</taxon>
        <taxon>Lactobacillaceae</taxon>
        <taxon>Lactiplantibacillus</taxon>
    </lineage>
</organism>
<dbReference type="AlphaFoldDB" id="A0A837R6X4"/>
<gene>
    <name evidence="1" type="ORF">FD24_GL002356</name>
</gene>